<name>A0A7K0JZL6_9ACTO</name>
<evidence type="ECO:0000313" key="11">
    <source>
        <dbReference type="EMBL" id="MST48662.1"/>
    </source>
</evidence>
<keyword evidence="2 10" id="KW-1003">Cell membrane</keyword>
<dbReference type="RefSeq" id="WP_154542552.1">
    <property type="nucleotide sequence ID" value="NZ_JAQYQY010000018.1"/>
</dbReference>
<evidence type="ECO:0000313" key="12">
    <source>
        <dbReference type="Proteomes" id="UP000442535"/>
    </source>
</evidence>
<feature type="transmembrane region" description="Helical" evidence="10">
    <location>
        <begin position="6"/>
        <end position="28"/>
    </location>
</feature>
<comment type="similarity">
    <text evidence="7 10">Belongs to the fluoride channel Fluc/FEX (TC 1.A.43) family.</text>
</comment>
<feature type="transmembrane region" description="Helical" evidence="10">
    <location>
        <begin position="89"/>
        <end position="107"/>
    </location>
</feature>
<comment type="caution">
    <text evidence="11">The sequence shown here is derived from an EMBL/GenBank/DDBJ whole genome shotgun (WGS) entry which is preliminary data.</text>
</comment>
<feature type="transmembrane region" description="Helical" evidence="10">
    <location>
        <begin position="119"/>
        <end position="140"/>
    </location>
</feature>
<evidence type="ECO:0000256" key="4">
    <source>
        <dbReference type="ARBA" id="ARBA00022989"/>
    </source>
</evidence>
<comment type="catalytic activity">
    <reaction evidence="8">
        <text>fluoride(in) = fluoride(out)</text>
        <dbReference type="Rhea" id="RHEA:76159"/>
        <dbReference type="ChEBI" id="CHEBI:17051"/>
    </reaction>
    <physiologicalReaction direction="left-to-right" evidence="8">
        <dbReference type="Rhea" id="RHEA:76160"/>
    </physiologicalReaction>
</comment>
<evidence type="ECO:0000256" key="9">
    <source>
        <dbReference type="ARBA" id="ARBA00049940"/>
    </source>
</evidence>
<evidence type="ECO:0000256" key="3">
    <source>
        <dbReference type="ARBA" id="ARBA00022692"/>
    </source>
</evidence>
<evidence type="ECO:0000256" key="10">
    <source>
        <dbReference type="RuleBase" id="RU004340"/>
    </source>
</evidence>
<evidence type="ECO:0000256" key="2">
    <source>
        <dbReference type="ARBA" id="ARBA00022475"/>
    </source>
</evidence>
<keyword evidence="12" id="KW-1185">Reference proteome</keyword>
<dbReference type="EMBL" id="VUMY01000001">
    <property type="protein sequence ID" value="MST48662.1"/>
    <property type="molecule type" value="Genomic_DNA"/>
</dbReference>
<dbReference type="GO" id="GO:0005886">
    <property type="term" value="C:plasma membrane"/>
    <property type="evidence" value="ECO:0007669"/>
    <property type="project" value="UniProtKB-SubCell"/>
</dbReference>
<keyword evidence="6" id="KW-0406">Ion transport</keyword>
<keyword evidence="6" id="KW-0407">Ion channel</keyword>
<dbReference type="InterPro" id="IPR003691">
    <property type="entry name" value="FluC"/>
</dbReference>
<evidence type="ECO:0000256" key="1">
    <source>
        <dbReference type="ARBA" id="ARBA00004651"/>
    </source>
</evidence>
<feature type="transmembrane region" description="Helical" evidence="10">
    <location>
        <begin position="49"/>
        <end position="69"/>
    </location>
</feature>
<sequence length="148" mass="15755">MTPLLVALFGGLGAVSRFGIDKLATLLLNQLRSRRSRLHPSETESGKRLWGGWGIIFVNLTGCFLVGWAATSPALGASFLSVPFQTGFLGGYTTFSTAIMDTIGYTWKPRFAWGYAMKSTLLVGVSLFASIGSALAGASLNTSLFLIP</sequence>
<evidence type="ECO:0000256" key="7">
    <source>
        <dbReference type="ARBA" id="ARBA00035120"/>
    </source>
</evidence>
<keyword evidence="4 10" id="KW-1133">Transmembrane helix</keyword>
<keyword evidence="6" id="KW-0813">Transport</keyword>
<organism evidence="11 12">
    <name type="scientific">Mobiluncus porci</name>
    <dbReference type="NCBI Taxonomy" id="2652278"/>
    <lineage>
        <taxon>Bacteria</taxon>
        <taxon>Bacillati</taxon>
        <taxon>Actinomycetota</taxon>
        <taxon>Actinomycetes</taxon>
        <taxon>Actinomycetales</taxon>
        <taxon>Actinomycetaceae</taxon>
        <taxon>Mobiluncus</taxon>
    </lineage>
</organism>
<evidence type="ECO:0000256" key="5">
    <source>
        <dbReference type="ARBA" id="ARBA00023136"/>
    </source>
</evidence>
<dbReference type="Pfam" id="PF02537">
    <property type="entry name" value="CRCB"/>
    <property type="match status" value="1"/>
</dbReference>
<gene>
    <name evidence="11" type="ORF">FYJ63_00035</name>
</gene>
<dbReference type="AlphaFoldDB" id="A0A7K0JZL6"/>
<proteinExistence type="inferred from homology"/>
<keyword evidence="3 10" id="KW-0812">Transmembrane</keyword>
<reference evidence="11 12" key="1">
    <citation type="submission" date="2019-08" db="EMBL/GenBank/DDBJ databases">
        <title>In-depth cultivation of the pig gut microbiome towards novel bacterial diversity and tailored functional studies.</title>
        <authorList>
            <person name="Wylensek D."/>
            <person name="Hitch T.C.A."/>
            <person name="Clavel T."/>
        </authorList>
    </citation>
    <scope>NUCLEOTIDE SEQUENCE [LARGE SCALE GENOMIC DNA]</scope>
    <source>
        <strain evidence="11 12">RF-GAM-744-WT-7</strain>
    </source>
</reference>
<dbReference type="Proteomes" id="UP000442535">
    <property type="component" value="Unassembled WGS sequence"/>
</dbReference>
<evidence type="ECO:0000256" key="6">
    <source>
        <dbReference type="ARBA" id="ARBA00023303"/>
    </source>
</evidence>
<comment type="subcellular location">
    <subcellularLocation>
        <location evidence="1">Cell membrane</location>
        <topology evidence="1">Multi-pass membrane protein</topology>
    </subcellularLocation>
</comment>
<dbReference type="GO" id="GO:0034220">
    <property type="term" value="P:monoatomic ion transmembrane transport"/>
    <property type="evidence" value="ECO:0007669"/>
    <property type="project" value="UniProtKB-KW"/>
</dbReference>
<evidence type="ECO:0000256" key="8">
    <source>
        <dbReference type="ARBA" id="ARBA00035585"/>
    </source>
</evidence>
<protein>
    <recommendedName>
        <fullName evidence="10">Fluoride-specific ion channel</fullName>
    </recommendedName>
</protein>
<keyword evidence="5 10" id="KW-0472">Membrane</keyword>
<comment type="function">
    <text evidence="9">Fluoride-specific ion channel. Important for reducing fluoride concentration in the cell, thus reducing its toxicity.</text>
</comment>
<accession>A0A7K0JZL6</accession>